<dbReference type="PANTHER" id="PTHR46637:SF1">
    <property type="entry name" value="BLL5188 PROTEIN"/>
    <property type="match status" value="1"/>
</dbReference>
<dbReference type="PANTHER" id="PTHR46637">
    <property type="entry name" value="TIS1421-TRANSPOSASE PROTEIN A"/>
    <property type="match status" value="1"/>
</dbReference>
<name>A0A1V8ZY14_SACPI</name>
<keyword evidence="4" id="KW-1185">Reference proteome</keyword>
<feature type="region of interest" description="Disordered" evidence="1">
    <location>
        <begin position="105"/>
        <end position="132"/>
    </location>
</feature>
<comment type="caution">
    <text evidence="3">The sequence shown here is derived from an EMBL/GenBank/DDBJ whole genome shotgun (WGS) entry which is preliminary data.</text>
</comment>
<evidence type="ECO:0000313" key="4">
    <source>
        <dbReference type="Proteomes" id="UP000192591"/>
    </source>
</evidence>
<dbReference type="AlphaFoldDB" id="A0A1V8ZY14"/>
<protein>
    <submittedName>
        <fullName evidence="3">IS5 family transposase</fullName>
    </submittedName>
</protein>
<accession>A0A1V8ZY14</accession>
<feature type="domain" description="Insertion element IS402-like" evidence="2">
    <location>
        <begin position="8"/>
        <end position="83"/>
    </location>
</feature>
<dbReference type="EMBL" id="MWIH01000009">
    <property type="protein sequence ID" value="OQO89653.1"/>
    <property type="molecule type" value="Genomic_DNA"/>
</dbReference>
<reference evidence="3 4" key="1">
    <citation type="submission" date="2017-02" db="EMBL/GenBank/DDBJ databases">
        <title>Draft genome of Saccharomonospora sp. 154.</title>
        <authorList>
            <person name="Alonso-Carmona G.S."/>
            <person name="De La Haba R."/>
            <person name="Vera-Gargallo B."/>
            <person name="Sandoval-Trujillo A.H."/>
            <person name="Ramirez-Duran N."/>
            <person name="Ventosa A."/>
        </authorList>
    </citation>
    <scope>NUCLEOTIDE SEQUENCE [LARGE SCALE GENOMIC DNA]</scope>
    <source>
        <strain evidence="3 4">LRS4.154</strain>
    </source>
</reference>
<dbReference type="Pfam" id="PF13340">
    <property type="entry name" value="DUF4096"/>
    <property type="match status" value="1"/>
</dbReference>
<dbReference type="InterPro" id="IPR052909">
    <property type="entry name" value="Transposase_6_like"/>
</dbReference>
<dbReference type="STRING" id="1962155.B1813_22370"/>
<evidence type="ECO:0000256" key="1">
    <source>
        <dbReference type="SAM" id="MobiDB-lite"/>
    </source>
</evidence>
<evidence type="ECO:0000259" key="2">
    <source>
        <dbReference type="Pfam" id="PF13340"/>
    </source>
</evidence>
<gene>
    <name evidence="3" type="ORF">B1813_22370</name>
</gene>
<proteinExistence type="predicted"/>
<organism evidence="3 4">
    <name type="scientific">Saccharomonospora piscinae</name>
    <dbReference type="NCBI Taxonomy" id="687388"/>
    <lineage>
        <taxon>Bacteria</taxon>
        <taxon>Bacillati</taxon>
        <taxon>Actinomycetota</taxon>
        <taxon>Actinomycetes</taxon>
        <taxon>Pseudonocardiales</taxon>
        <taxon>Pseudonocardiaceae</taxon>
        <taxon>Saccharomonospora</taxon>
    </lineage>
</organism>
<evidence type="ECO:0000313" key="3">
    <source>
        <dbReference type="EMBL" id="OQO89653.1"/>
    </source>
</evidence>
<sequence>MGVPWVASDELWTRIEQMLPVRPAGRTGPKPLPDRLVLQGIVFVRYTGIGWEDLPQELGFGSGMTCWRRLRDWQEAGVFDRLHEVLLAELNAAAVIDRSRACVDASQVRAKRGPGNRAESGRGGQRPTRSAM</sequence>
<dbReference type="InterPro" id="IPR025161">
    <property type="entry name" value="IS402-like_dom"/>
</dbReference>
<dbReference type="Proteomes" id="UP000192591">
    <property type="component" value="Unassembled WGS sequence"/>
</dbReference>